<evidence type="ECO:0000313" key="2">
    <source>
        <dbReference type="Proteomes" id="UP000308705"/>
    </source>
</evidence>
<dbReference type="EMBL" id="SZQA01000047">
    <property type="protein sequence ID" value="TKK81170.1"/>
    <property type="molecule type" value="Genomic_DNA"/>
</dbReference>
<dbReference type="Proteomes" id="UP000308705">
    <property type="component" value="Unassembled WGS sequence"/>
</dbReference>
<keyword evidence="2" id="KW-1185">Reference proteome</keyword>
<evidence type="ECO:0000313" key="1">
    <source>
        <dbReference type="EMBL" id="TKK81170.1"/>
    </source>
</evidence>
<name>A0A4U3LYX2_9ACTN</name>
<gene>
    <name evidence="1" type="ORF">FDA94_33820</name>
</gene>
<proteinExistence type="predicted"/>
<dbReference type="OrthoDB" id="3214269at2"/>
<organism evidence="1 2">
    <name type="scientific">Herbidospora galbida</name>
    <dbReference type="NCBI Taxonomy" id="2575442"/>
    <lineage>
        <taxon>Bacteria</taxon>
        <taxon>Bacillati</taxon>
        <taxon>Actinomycetota</taxon>
        <taxon>Actinomycetes</taxon>
        <taxon>Streptosporangiales</taxon>
        <taxon>Streptosporangiaceae</taxon>
        <taxon>Herbidospora</taxon>
    </lineage>
</organism>
<protein>
    <submittedName>
        <fullName evidence="1">Uncharacterized protein</fullName>
    </submittedName>
</protein>
<comment type="caution">
    <text evidence="1">The sequence shown here is derived from an EMBL/GenBank/DDBJ whole genome shotgun (WGS) entry which is preliminary data.</text>
</comment>
<sequence length="77" mass="8614">MRTTSLGPGEAARVVADVLSYFGETAEAYVRRRHAEMRARGLGNDEIFRRVAAELPARRVAAPELSQRQLRRIIYGG</sequence>
<dbReference type="AlphaFoldDB" id="A0A4U3LYX2"/>
<accession>A0A4U3LYX2</accession>
<reference evidence="1 2" key="1">
    <citation type="submission" date="2019-04" db="EMBL/GenBank/DDBJ databases">
        <title>Herbidospora sp. NEAU-GS14.nov., a novel actinomycete isolated from soil.</title>
        <authorList>
            <person name="Han L."/>
        </authorList>
    </citation>
    <scope>NUCLEOTIDE SEQUENCE [LARGE SCALE GENOMIC DNA]</scope>
    <source>
        <strain evidence="1 2">NEAU-GS14</strain>
    </source>
</reference>